<dbReference type="PANTHER" id="PTHR31350">
    <property type="entry name" value="SI:DKEY-261L7.2"/>
    <property type="match status" value="1"/>
</dbReference>
<accession>A0A3M6QBE8</accession>
<evidence type="ECO:0000259" key="2">
    <source>
        <dbReference type="Pfam" id="PF13369"/>
    </source>
</evidence>
<evidence type="ECO:0000313" key="4">
    <source>
        <dbReference type="Proteomes" id="UP000267035"/>
    </source>
</evidence>
<sequence length="292" mass="33264">MLMNLQPPAPLEYFASLVQSDKGFPLIEAAASLAQDEYPQLDLQQVLDDVERLQARLNQRGIHYLTVAERLIRLNLFFYDELQFGPHHEPRERHANHDGGDEDPENHYLHHVLAQRQGSAVPLALLWLELAKDVYLNAHGVFFAGQLLIRVLPGQGQQIVIDPLNGRSLSPAHLAQRLHPGDARMAALVEQRMPGLLLQTATPREIIAHMLRNLQAIFEAQRDFARLLGVQNRLMTLLPTDWETLRERALTYRQLGLVERAIEDLQQYLAHVHQGPCAQEAAQALEQLRMQR</sequence>
<comment type="similarity">
    <text evidence="1">Belongs to the UPF0162 family.</text>
</comment>
<name>A0A3M6QBE8_9BURK</name>
<dbReference type="Pfam" id="PF13369">
    <property type="entry name" value="Transglut_core2"/>
    <property type="match status" value="1"/>
</dbReference>
<dbReference type="EMBL" id="RDQL01000005">
    <property type="protein sequence ID" value="RMX00476.1"/>
    <property type="molecule type" value="Genomic_DNA"/>
</dbReference>
<protein>
    <submittedName>
        <fullName evidence="3">Transglutaminase</fullName>
    </submittedName>
</protein>
<organism evidence="3 4">
    <name type="scientific">Allofranklinella schreckenbergeri</name>
    <dbReference type="NCBI Taxonomy" id="1076744"/>
    <lineage>
        <taxon>Bacteria</taxon>
        <taxon>Pseudomonadati</taxon>
        <taxon>Pseudomonadota</taxon>
        <taxon>Betaproteobacteria</taxon>
        <taxon>Burkholderiales</taxon>
        <taxon>Comamonadaceae</taxon>
        <taxon>Allofranklinella</taxon>
    </lineage>
</organism>
<dbReference type="InterPro" id="IPR011990">
    <property type="entry name" value="TPR-like_helical_dom_sf"/>
</dbReference>
<dbReference type="AlphaFoldDB" id="A0A3M6QBE8"/>
<gene>
    <name evidence="3" type="ORF">EBQ25_05270</name>
</gene>
<dbReference type="RefSeq" id="WP_122253771.1">
    <property type="nucleotide sequence ID" value="NZ_RDQL01000005.1"/>
</dbReference>
<dbReference type="Pfam" id="PF13371">
    <property type="entry name" value="TPR_9"/>
    <property type="match status" value="1"/>
</dbReference>
<comment type="caution">
    <text evidence="3">The sequence shown here is derived from an EMBL/GenBank/DDBJ whole genome shotgun (WGS) entry which is preliminary data.</text>
</comment>
<reference evidence="3 4" key="1">
    <citation type="submission" date="2018-10" db="EMBL/GenBank/DDBJ databases">
        <title>Comamonadaceae CDC group NO-1 genome sequencing and assembly.</title>
        <authorList>
            <person name="Bernier A.-M."/>
            <person name="Bernard K."/>
        </authorList>
    </citation>
    <scope>NUCLEOTIDE SEQUENCE [LARGE SCALE GENOMIC DNA]</scope>
    <source>
        <strain evidence="3 4">NML161473</strain>
    </source>
</reference>
<keyword evidence="4" id="KW-1185">Reference proteome</keyword>
<evidence type="ECO:0000313" key="3">
    <source>
        <dbReference type="EMBL" id="RMX00476.1"/>
    </source>
</evidence>
<evidence type="ECO:0000256" key="1">
    <source>
        <dbReference type="ARBA" id="ARBA00007100"/>
    </source>
</evidence>
<feature type="domain" description="Protein SirB1 N-terminal" evidence="2">
    <location>
        <begin position="45"/>
        <end position="212"/>
    </location>
</feature>
<dbReference type="Gene3D" id="1.25.40.10">
    <property type="entry name" value="Tetratricopeptide repeat domain"/>
    <property type="match status" value="1"/>
</dbReference>
<dbReference type="InterPro" id="IPR032698">
    <property type="entry name" value="SirB1_N"/>
</dbReference>
<dbReference type="Proteomes" id="UP000267035">
    <property type="component" value="Unassembled WGS sequence"/>
</dbReference>
<proteinExistence type="inferred from homology"/>
<dbReference type="PANTHER" id="PTHR31350:SF21">
    <property type="entry name" value="F-BOX ONLY PROTEIN 21"/>
    <property type="match status" value="1"/>
</dbReference>